<feature type="transmembrane region" description="Helical" evidence="6">
    <location>
        <begin position="144"/>
        <end position="162"/>
    </location>
</feature>
<comment type="similarity">
    <text evidence="5">Belongs to the anthrone oxygenase family.</text>
</comment>
<feature type="transmembrane region" description="Helical" evidence="6">
    <location>
        <begin position="62"/>
        <end position="80"/>
    </location>
</feature>
<dbReference type="EMBL" id="LJZO01000063">
    <property type="protein sequence ID" value="ROV88793.1"/>
    <property type="molecule type" value="Genomic_DNA"/>
</dbReference>
<keyword evidence="4 6" id="KW-0472">Membrane</keyword>
<keyword evidence="8" id="KW-1185">Reference proteome</keyword>
<reference evidence="7 8" key="1">
    <citation type="submission" date="2015-09" db="EMBL/GenBank/DDBJ databases">
        <title>Host preference determinants of Valsa canker pathogens revealed by comparative genomics.</title>
        <authorList>
            <person name="Yin Z."/>
            <person name="Huang L."/>
        </authorList>
    </citation>
    <scope>NUCLEOTIDE SEQUENCE [LARGE SCALE GENOMIC DNA]</scope>
    <source>
        <strain evidence="7 8">YSFL</strain>
    </source>
</reference>
<evidence type="ECO:0000313" key="8">
    <source>
        <dbReference type="Proteomes" id="UP000284375"/>
    </source>
</evidence>
<dbReference type="AlphaFoldDB" id="A0A423VD92"/>
<dbReference type="Pfam" id="PF08592">
    <property type="entry name" value="Anthrone_oxy"/>
    <property type="match status" value="1"/>
</dbReference>
<feature type="transmembrane region" description="Helical" evidence="6">
    <location>
        <begin position="92"/>
        <end position="110"/>
    </location>
</feature>
<dbReference type="InterPro" id="IPR013901">
    <property type="entry name" value="Anthrone_oxy"/>
</dbReference>
<accession>A0A423VD92</accession>
<organism evidence="7 8">
    <name type="scientific">Cytospora chrysosperma</name>
    <name type="common">Cytospora canker fungus</name>
    <name type="synonym">Sphaeria chrysosperma</name>
    <dbReference type="NCBI Taxonomy" id="252740"/>
    <lineage>
        <taxon>Eukaryota</taxon>
        <taxon>Fungi</taxon>
        <taxon>Dikarya</taxon>
        <taxon>Ascomycota</taxon>
        <taxon>Pezizomycotina</taxon>
        <taxon>Sordariomycetes</taxon>
        <taxon>Sordariomycetidae</taxon>
        <taxon>Diaporthales</taxon>
        <taxon>Cytosporaceae</taxon>
        <taxon>Cytospora</taxon>
    </lineage>
</organism>
<evidence type="ECO:0000256" key="6">
    <source>
        <dbReference type="SAM" id="Phobius"/>
    </source>
</evidence>
<comment type="caution">
    <text evidence="7">The sequence shown here is derived from an EMBL/GenBank/DDBJ whole genome shotgun (WGS) entry which is preliminary data.</text>
</comment>
<evidence type="ECO:0000256" key="1">
    <source>
        <dbReference type="ARBA" id="ARBA00004141"/>
    </source>
</evidence>
<keyword evidence="3 6" id="KW-1133">Transmembrane helix</keyword>
<dbReference type="PANTHER" id="PTHR35042:SF1">
    <property type="entry name" value="DUF1772-DOMAIN-CONTAINING PROTEIN"/>
    <property type="match status" value="1"/>
</dbReference>
<dbReference type="GO" id="GO:0016020">
    <property type="term" value="C:membrane"/>
    <property type="evidence" value="ECO:0007669"/>
    <property type="project" value="UniProtKB-SubCell"/>
</dbReference>
<dbReference type="Proteomes" id="UP000284375">
    <property type="component" value="Unassembled WGS sequence"/>
</dbReference>
<evidence type="ECO:0000256" key="5">
    <source>
        <dbReference type="ARBA" id="ARBA00034313"/>
    </source>
</evidence>
<protein>
    <recommendedName>
        <fullName evidence="9">DUF1772-domain-containing protein</fullName>
    </recommendedName>
</protein>
<gene>
    <name evidence="7" type="ORF">VSDG_08985</name>
</gene>
<evidence type="ECO:0008006" key="9">
    <source>
        <dbReference type="Google" id="ProtNLM"/>
    </source>
</evidence>
<name>A0A423VD92_CYTCH</name>
<dbReference type="OrthoDB" id="5954308at2759"/>
<sequence>MAGLSATTILAASTGILGSAWTSGGQAMISILAVPGLLSTTTPVPGQVLAQQWAGIYSQGKVLGPQAAVISLLGYGYLLYGRSRQGRGWGDCLGAMGLTIGIVPFTLIFMDPTNQALLRVAEGSSSLGSEAVGELLVRWKWLNLTRSMFPLAGGLLGLYGLVGPW</sequence>
<dbReference type="PANTHER" id="PTHR35042">
    <property type="entry name" value="ANTHRONE OXYGENASE ENCC"/>
    <property type="match status" value="1"/>
</dbReference>
<comment type="subcellular location">
    <subcellularLocation>
        <location evidence="1">Membrane</location>
        <topology evidence="1">Multi-pass membrane protein</topology>
    </subcellularLocation>
</comment>
<evidence type="ECO:0000313" key="7">
    <source>
        <dbReference type="EMBL" id="ROV88793.1"/>
    </source>
</evidence>
<keyword evidence="2 6" id="KW-0812">Transmembrane</keyword>
<evidence type="ECO:0000256" key="3">
    <source>
        <dbReference type="ARBA" id="ARBA00022989"/>
    </source>
</evidence>
<evidence type="ECO:0000256" key="2">
    <source>
        <dbReference type="ARBA" id="ARBA00022692"/>
    </source>
</evidence>
<proteinExistence type="inferred from homology"/>
<evidence type="ECO:0000256" key="4">
    <source>
        <dbReference type="ARBA" id="ARBA00023136"/>
    </source>
</evidence>